<dbReference type="KEGG" id="nhe:NECHADRAFT_85318"/>
<keyword evidence="3" id="KW-1185">Reference proteome</keyword>
<feature type="compositionally biased region" description="Basic and acidic residues" evidence="1">
    <location>
        <begin position="424"/>
        <end position="434"/>
    </location>
</feature>
<dbReference type="OrthoDB" id="5104818at2759"/>
<evidence type="ECO:0000256" key="1">
    <source>
        <dbReference type="SAM" id="MobiDB-lite"/>
    </source>
</evidence>
<dbReference type="EMBL" id="GG698932">
    <property type="protein sequence ID" value="EEU35993.1"/>
    <property type="molecule type" value="Genomic_DNA"/>
</dbReference>
<protein>
    <submittedName>
        <fullName evidence="2">Uncharacterized protein</fullName>
    </submittedName>
</protein>
<dbReference type="Proteomes" id="UP000005206">
    <property type="component" value="Chromosome 10"/>
</dbReference>
<organism evidence="2 3">
    <name type="scientific">Fusarium vanettenii (strain ATCC MYA-4622 / CBS 123669 / FGSC 9596 / NRRL 45880 / 77-13-4)</name>
    <name type="common">Fusarium solani subsp. pisi</name>
    <dbReference type="NCBI Taxonomy" id="660122"/>
    <lineage>
        <taxon>Eukaryota</taxon>
        <taxon>Fungi</taxon>
        <taxon>Dikarya</taxon>
        <taxon>Ascomycota</taxon>
        <taxon>Pezizomycotina</taxon>
        <taxon>Sordariomycetes</taxon>
        <taxon>Hypocreomycetidae</taxon>
        <taxon>Hypocreales</taxon>
        <taxon>Nectriaceae</taxon>
        <taxon>Fusarium</taxon>
        <taxon>Fusarium solani species complex</taxon>
        <taxon>Fusarium vanettenii</taxon>
    </lineage>
</organism>
<feature type="region of interest" description="Disordered" evidence="1">
    <location>
        <begin position="423"/>
        <end position="447"/>
    </location>
</feature>
<proteinExistence type="predicted"/>
<dbReference type="GeneID" id="9674047"/>
<gene>
    <name evidence="2" type="ORF">NECHADRAFT_85318</name>
</gene>
<sequence>MATHSVVTDPAEIRTESPEQWSDWTPVLGGWMRRRPRVPGMNGHWGKWYLNRSLNRRFKHNQHFRFDPVSNTTHMETATEELQFHWKDLDPASVTSRDCDAGSDERDFEELRAALSELESKHSNIAPNHELKGQLHGVSSTITLEKSKLDSFAAYVASTPNHTVATSSSVTETATTVATWIFGTIMAGVGVGTMRATQKTAEAGTRSAVAGESSALSSRKSAAAAEESARAATKSAQAAENGVAVMQKQLEVMIQDKRGPPPATNSSIGPPADNSGSGTGSVKAIRSDAEISGEQQTARSVSTATPPAPGAMLASAPVDAPQEGVSTGGSPEQMDPVQTLEATQNAVTSERRAVPINTTPSAMMTTANISLPQAPTSNPGELSVKRNPPKQVSRVRTNGITLPKETICRKEGCLRNITVAQDELQLRKQERERMNTASTDELGPQTP</sequence>
<name>C7ZJ07_FUSV7</name>
<feature type="compositionally biased region" description="Polar residues" evidence="1">
    <location>
        <begin position="293"/>
        <end position="305"/>
    </location>
</feature>
<dbReference type="RefSeq" id="XP_003041706.1">
    <property type="nucleotide sequence ID" value="XM_003041660.1"/>
</dbReference>
<evidence type="ECO:0000313" key="3">
    <source>
        <dbReference type="Proteomes" id="UP000005206"/>
    </source>
</evidence>
<feature type="region of interest" description="Disordered" evidence="1">
    <location>
        <begin position="256"/>
        <end position="335"/>
    </location>
</feature>
<dbReference type="HOGENOM" id="CLU_612641_0_0_1"/>
<dbReference type="VEuPathDB" id="FungiDB:NECHADRAFT_85318"/>
<reference evidence="2 3" key="1">
    <citation type="journal article" date="2009" name="PLoS Genet.">
        <title>The genome of Nectria haematococca: contribution of supernumerary chromosomes to gene expansion.</title>
        <authorList>
            <person name="Coleman J.J."/>
            <person name="Rounsley S.D."/>
            <person name="Rodriguez-Carres M."/>
            <person name="Kuo A."/>
            <person name="Wasmann C.C."/>
            <person name="Grimwood J."/>
            <person name="Schmutz J."/>
            <person name="Taga M."/>
            <person name="White G.J."/>
            <person name="Zhou S."/>
            <person name="Schwartz D.C."/>
            <person name="Freitag M."/>
            <person name="Ma L.J."/>
            <person name="Danchin E.G."/>
            <person name="Henrissat B."/>
            <person name="Coutinho P.M."/>
            <person name="Nelson D.R."/>
            <person name="Straney D."/>
            <person name="Napoli C.A."/>
            <person name="Barker B.M."/>
            <person name="Gribskov M."/>
            <person name="Rep M."/>
            <person name="Kroken S."/>
            <person name="Molnar I."/>
            <person name="Rensing C."/>
            <person name="Kennell J.C."/>
            <person name="Zamora J."/>
            <person name="Farman M.L."/>
            <person name="Selker E.U."/>
            <person name="Salamov A."/>
            <person name="Shapiro H."/>
            <person name="Pangilinan J."/>
            <person name="Lindquist E."/>
            <person name="Lamers C."/>
            <person name="Grigoriev I.V."/>
            <person name="Geiser D.M."/>
            <person name="Covert S.F."/>
            <person name="Temporini E."/>
            <person name="Vanetten H.D."/>
        </authorList>
    </citation>
    <scope>NUCLEOTIDE SEQUENCE [LARGE SCALE GENOMIC DNA]</scope>
    <source>
        <strain evidence="3">ATCC MYA-4622 / CBS 123669 / FGSC 9596 / NRRL 45880 / 77-13-4</strain>
    </source>
</reference>
<accession>C7ZJ07</accession>
<dbReference type="AlphaFoldDB" id="C7ZJ07"/>
<evidence type="ECO:0000313" key="2">
    <source>
        <dbReference type="EMBL" id="EEU35993.1"/>
    </source>
</evidence>
<dbReference type="InParanoid" id="C7ZJ07"/>